<dbReference type="OrthoDB" id="163794at2759"/>
<evidence type="ECO:0000256" key="2">
    <source>
        <dbReference type="ARBA" id="ARBA00009160"/>
    </source>
</evidence>
<dbReference type="Pfam" id="PF04930">
    <property type="entry name" value="FUN14"/>
    <property type="match status" value="1"/>
</dbReference>
<keyword evidence="5" id="KW-0472">Membrane</keyword>
<name>A0A3P7LI43_DIBLA</name>
<dbReference type="GO" id="GO:0000422">
    <property type="term" value="P:autophagy of mitochondrion"/>
    <property type="evidence" value="ECO:0007669"/>
    <property type="project" value="TreeGrafter"/>
</dbReference>
<evidence type="ECO:0000313" key="7">
    <source>
        <dbReference type="Proteomes" id="UP000281553"/>
    </source>
</evidence>
<evidence type="ECO:0000313" key="6">
    <source>
        <dbReference type="EMBL" id="VDN13050.1"/>
    </source>
</evidence>
<evidence type="ECO:0000256" key="4">
    <source>
        <dbReference type="ARBA" id="ARBA00022989"/>
    </source>
</evidence>
<evidence type="ECO:0000256" key="3">
    <source>
        <dbReference type="ARBA" id="ARBA00022692"/>
    </source>
</evidence>
<evidence type="ECO:0000256" key="1">
    <source>
        <dbReference type="ARBA" id="ARBA00004374"/>
    </source>
</evidence>
<dbReference type="InterPro" id="IPR007014">
    <property type="entry name" value="FUN14"/>
</dbReference>
<organism evidence="6 7">
    <name type="scientific">Dibothriocephalus latus</name>
    <name type="common">Fish tapeworm</name>
    <name type="synonym">Diphyllobothrium latum</name>
    <dbReference type="NCBI Taxonomy" id="60516"/>
    <lineage>
        <taxon>Eukaryota</taxon>
        <taxon>Metazoa</taxon>
        <taxon>Spiralia</taxon>
        <taxon>Lophotrochozoa</taxon>
        <taxon>Platyhelminthes</taxon>
        <taxon>Cestoda</taxon>
        <taxon>Eucestoda</taxon>
        <taxon>Diphyllobothriidea</taxon>
        <taxon>Diphyllobothriidae</taxon>
        <taxon>Dibothriocephalus</taxon>
    </lineage>
</organism>
<reference evidence="6 7" key="1">
    <citation type="submission" date="2018-11" db="EMBL/GenBank/DDBJ databases">
        <authorList>
            <consortium name="Pathogen Informatics"/>
        </authorList>
    </citation>
    <scope>NUCLEOTIDE SEQUENCE [LARGE SCALE GENOMIC DNA]</scope>
</reference>
<keyword evidence="4" id="KW-1133">Transmembrane helix</keyword>
<dbReference type="PANTHER" id="PTHR21346:SF0">
    <property type="entry name" value="RE45833P"/>
    <property type="match status" value="1"/>
</dbReference>
<gene>
    <name evidence="6" type="ORF">DILT_LOCUS8881</name>
</gene>
<comment type="similarity">
    <text evidence="2">Belongs to the FUN14 family.</text>
</comment>
<sequence>MVSQLSRAEDEVASFAKGTLSEIEKRPRTQQIVIGAAAGMATGYVFAKIGKSIAFLLGVSVISLQFIAGPKKRSAVDWQQVEDDARAVLEKAKIVQKPTLDLIRDNTVFFGSFGGGFLVGMSFF</sequence>
<accession>A0A3P7LI43</accession>
<keyword evidence="7" id="KW-1185">Reference proteome</keyword>
<evidence type="ECO:0008006" key="8">
    <source>
        <dbReference type="Google" id="ProtNLM"/>
    </source>
</evidence>
<dbReference type="Proteomes" id="UP000281553">
    <property type="component" value="Unassembled WGS sequence"/>
</dbReference>
<proteinExistence type="inferred from homology"/>
<protein>
    <recommendedName>
        <fullName evidence="8">FUN14 domain-containing protein 1</fullName>
    </recommendedName>
</protein>
<evidence type="ECO:0000256" key="5">
    <source>
        <dbReference type="ARBA" id="ARBA00023136"/>
    </source>
</evidence>
<dbReference type="AlphaFoldDB" id="A0A3P7LI43"/>
<dbReference type="EMBL" id="UYRU01055465">
    <property type="protein sequence ID" value="VDN13050.1"/>
    <property type="molecule type" value="Genomic_DNA"/>
</dbReference>
<keyword evidence="3" id="KW-0812">Transmembrane</keyword>
<dbReference type="PANTHER" id="PTHR21346">
    <property type="entry name" value="FUN14 DOMAIN CONTAINING"/>
    <property type="match status" value="1"/>
</dbReference>
<dbReference type="GO" id="GO:0005741">
    <property type="term" value="C:mitochondrial outer membrane"/>
    <property type="evidence" value="ECO:0007669"/>
    <property type="project" value="UniProtKB-SubCell"/>
</dbReference>
<comment type="subcellular location">
    <subcellularLocation>
        <location evidence="1">Mitochondrion outer membrane</location>
        <topology evidence="1">Multi-pass membrane protein</topology>
    </subcellularLocation>
</comment>